<reference evidence="9 10" key="1">
    <citation type="journal article" date="2018" name="Int. J. Syst. Evol. Microbiol.">
        <title>Paraburkholderia azotifigens sp. nov., a nitrogen-fixing bacterium isolated from paddy soil.</title>
        <authorList>
            <person name="Choi G.M."/>
            <person name="Im W.T."/>
        </authorList>
    </citation>
    <scope>NUCLEOTIDE SEQUENCE [LARGE SCALE GENOMIC DNA]</scope>
    <source>
        <strain evidence="9 10">NF 2-5-3</strain>
    </source>
</reference>
<organism evidence="9 10">
    <name type="scientific">Paraburkholderia azotifigens</name>
    <dbReference type="NCBI Taxonomy" id="2057004"/>
    <lineage>
        <taxon>Bacteria</taxon>
        <taxon>Pseudomonadati</taxon>
        <taxon>Pseudomonadota</taxon>
        <taxon>Betaproteobacteria</taxon>
        <taxon>Burkholderiales</taxon>
        <taxon>Burkholderiaceae</taxon>
        <taxon>Paraburkholderia</taxon>
    </lineage>
</organism>
<dbReference type="Pfam" id="PF04542">
    <property type="entry name" value="Sigma70_r2"/>
    <property type="match status" value="1"/>
</dbReference>
<feature type="region of interest" description="Disordered" evidence="5">
    <location>
        <begin position="1"/>
        <end position="22"/>
    </location>
</feature>
<evidence type="ECO:0000256" key="2">
    <source>
        <dbReference type="ARBA" id="ARBA00023015"/>
    </source>
</evidence>
<dbReference type="Gene3D" id="1.10.1740.10">
    <property type="match status" value="1"/>
</dbReference>
<dbReference type="SUPFAM" id="SSF88946">
    <property type="entry name" value="Sigma2 domain of RNA polymerase sigma factors"/>
    <property type="match status" value="1"/>
</dbReference>
<dbReference type="InterPro" id="IPR007627">
    <property type="entry name" value="RNA_pol_sigma70_r2"/>
</dbReference>
<dbReference type="Proteomes" id="UP000321776">
    <property type="component" value="Unassembled WGS sequence"/>
</dbReference>
<gene>
    <name evidence="9" type="ORF">FRZ40_24670</name>
    <name evidence="8" type="ORF">V4C56_21850</name>
</gene>
<dbReference type="GO" id="GO:0016987">
    <property type="term" value="F:sigma factor activity"/>
    <property type="evidence" value="ECO:0007669"/>
    <property type="project" value="UniProtKB-KW"/>
</dbReference>
<dbReference type="Proteomes" id="UP001481677">
    <property type="component" value="Unassembled WGS sequence"/>
</dbReference>
<dbReference type="Gene3D" id="1.10.10.10">
    <property type="entry name" value="Winged helix-like DNA-binding domain superfamily/Winged helix DNA-binding domain"/>
    <property type="match status" value="1"/>
</dbReference>
<evidence type="ECO:0000313" key="8">
    <source>
        <dbReference type="EMBL" id="MEM5342257.1"/>
    </source>
</evidence>
<proteinExistence type="inferred from homology"/>
<dbReference type="InterPro" id="IPR036388">
    <property type="entry name" value="WH-like_DNA-bd_sf"/>
</dbReference>
<dbReference type="GO" id="GO:0003677">
    <property type="term" value="F:DNA binding"/>
    <property type="evidence" value="ECO:0007669"/>
    <property type="project" value="InterPro"/>
</dbReference>
<protein>
    <submittedName>
        <fullName evidence="9">RNA polymerase sigma factor</fullName>
    </submittedName>
</protein>
<dbReference type="InterPro" id="IPR014284">
    <property type="entry name" value="RNA_pol_sigma-70_dom"/>
</dbReference>
<reference evidence="8 11" key="3">
    <citation type="submission" date="2024-01" db="EMBL/GenBank/DDBJ databases">
        <title>The diversity of rhizobia nodulating Mimosa spp. in eleven states of Brazil covering several biomes is determined by host plant, location, and edaphic factors.</title>
        <authorList>
            <person name="Rouws L."/>
            <person name="Barauna A."/>
            <person name="Beukes C."/>
            <person name="De Faria S.M."/>
            <person name="Gross E."/>
            <person name="Dos Reis Junior F.B."/>
            <person name="Simon M."/>
            <person name="Maluk M."/>
            <person name="Odee D.W."/>
            <person name="Kenicer G."/>
            <person name="Young J.P.W."/>
            <person name="Reis V.M."/>
            <person name="Zilli J."/>
            <person name="James E.K."/>
        </authorList>
    </citation>
    <scope>NUCLEOTIDE SEQUENCE [LARGE SCALE GENOMIC DNA]</scope>
    <source>
        <strain evidence="8 11">JPY530</strain>
    </source>
</reference>
<dbReference type="InterPro" id="IPR013324">
    <property type="entry name" value="RNA_pol_sigma_r3/r4-like"/>
</dbReference>
<keyword evidence="11" id="KW-1185">Reference proteome</keyword>
<sequence length="239" mass="27295">MKRETMNSPLPDASTTPRADDDREIAHRIATGDRAAFELLMRRHNRRLYRLARATLRNDAEAEDALQDAYLNAYRSIAQFRGDATLFTWLSRLVLNECFARMRREARRQNVIPMLHDCPDDEQMSSTMHTTNAHDHNAPDQAAARAELRALLERKLDALPAGFRTVFVLRSVEEMSVEETAECLDIPEATVRSRHFRARLLLRDALADEVEKLGSEIFEFGGAHCDHIVASVLARLRDI</sequence>
<keyword evidence="4" id="KW-0804">Transcription</keyword>
<name>A0A5C6VFV6_9BURK</name>
<dbReference type="RefSeq" id="WP_147235887.1">
    <property type="nucleotide sequence ID" value="NZ_JAZHFZ010000015.1"/>
</dbReference>
<dbReference type="InterPro" id="IPR013325">
    <property type="entry name" value="RNA_pol_sigma_r2"/>
</dbReference>
<dbReference type="SUPFAM" id="SSF88659">
    <property type="entry name" value="Sigma3 and sigma4 domains of RNA polymerase sigma factors"/>
    <property type="match status" value="1"/>
</dbReference>
<evidence type="ECO:0000259" key="7">
    <source>
        <dbReference type="Pfam" id="PF08281"/>
    </source>
</evidence>
<dbReference type="PANTHER" id="PTHR43133">
    <property type="entry name" value="RNA POLYMERASE ECF-TYPE SIGMA FACTO"/>
    <property type="match status" value="1"/>
</dbReference>
<dbReference type="NCBIfam" id="TIGR02937">
    <property type="entry name" value="sigma70-ECF"/>
    <property type="match status" value="1"/>
</dbReference>
<evidence type="ECO:0000256" key="1">
    <source>
        <dbReference type="ARBA" id="ARBA00010641"/>
    </source>
</evidence>
<keyword evidence="2" id="KW-0805">Transcription regulation</keyword>
<evidence type="ECO:0000256" key="5">
    <source>
        <dbReference type="SAM" id="MobiDB-lite"/>
    </source>
</evidence>
<comment type="similarity">
    <text evidence="1">Belongs to the sigma-70 factor family. ECF subfamily.</text>
</comment>
<evidence type="ECO:0000259" key="6">
    <source>
        <dbReference type="Pfam" id="PF04542"/>
    </source>
</evidence>
<evidence type="ECO:0000313" key="10">
    <source>
        <dbReference type="Proteomes" id="UP000321776"/>
    </source>
</evidence>
<dbReference type="InterPro" id="IPR039425">
    <property type="entry name" value="RNA_pol_sigma-70-like"/>
</dbReference>
<evidence type="ECO:0000313" key="9">
    <source>
        <dbReference type="EMBL" id="TXC83581.1"/>
    </source>
</evidence>
<dbReference type="EMBL" id="VOQS01000003">
    <property type="protein sequence ID" value="TXC83581.1"/>
    <property type="molecule type" value="Genomic_DNA"/>
</dbReference>
<comment type="caution">
    <text evidence="9">The sequence shown here is derived from an EMBL/GenBank/DDBJ whole genome shotgun (WGS) entry which is preliminary data.</text>
</comment>
<dbReference type="PANTHER" id="PTHR43133:SF51">
    <property type="entry name" value="RNA POLYMERASE SIGMA FACTOR"/>
    <property type="match status" value="1"/>
</dbReference>
<dbReference type="CDD" id="cd06171">
    <property type="entry name" value="Sigma70_r4"/>
    <property type="match status" value="1"/>
</dbReference>
<accession>A0A5C6VFV6</accession>
<reference evidence="9" key="2">
    <citation type="submission" date="2019-08" db="EMBL/GenBank/DDBJ databases">
        <authorList>
            <person name="Im W.-T."/>
        </authorList>
    </citation>
    <scope>NUCLEOTIDE SEQUENCE</scope>
    <source>
        <strain evidence="9">NF 2-5-3</strain>
    </source>
</reference>
<dbReference type="Pfam" id="PF08281">
    <property type="entry name" value="Sigma70_r4_2"/>
    <property type="match status" value="1"/>
</dbReference>
<keyword evidence="3" id="KW-0731">Sigma factor</keyword>
<dbReference type="NCBIfam" id="NF008888">
    <property type="entry name" value="PRK11922.1"/>
    <property type="match status" value="1"/>
</dbReference>
<evidence type="ECO:0000256" key="3">
    <source>
        <dbReference type="ARBA" id="ARBA00023082"/>
    </source>
</evidence>
<dbReference type="AlphaFoldDB" id="A0A5C6VFV6"/>
<dbReference type="EMBL" id="JAZHGA010000015">
    <property type="protein sequence ID" value="MEM5342257.1"/>
    <property type="molecule type" value="Genomic_DNA"/>
</dbReference>
<evidence type="ECO:0000256" key="4">
    <source>
        <dbReference type="ARBA" id="ARBA00023163"/>
    </source>
</evidence>
<dbReference type="GO" id="GO:0006352">
    <property type="term" value="P:DNA-templated transcription initiation"/>
    <property type="evidence" value="ECO:0007669"/>
    <property type="project" value="InterPro"/>
</dbReference>
<feature type="domain" description="RNA polymerase sigma factor 70 region 4 type 2" evidence="7">
    <location>
        <begin position="151"/>
        <end position="201"/>
    </location>
</feature>
<feature type="domain" description="RNA polymerase sigma-70 region 2" evidence="6">
    <location>
        <begin position="40"/>
        <end position="108"/>
    </location>
</feature>
<evidence type="ECO:0000313" key="11">
    <source>
        <dbReference type="Proteomes" id="UP001481677"/>
    </source>
</evidence>
<dbReference type="InterPro" id="IPR013249">
    <property type="entry name" value="RNA_pol_sigma70_r4_t2"/>
</dbReference>